<sequence length="146" mass="15267">MNITDEQVTTIILLAVTVAFIVALTIPEWTCGNVIGNQNLYECAKHDYKNGGGIQMTAFALLVTAAVTAAIGALRGLSLMFKGSMDKGRPCTFLKWIVLAAGSACGVVAIVMFASRSHNFSLLIATAATAVLCAQAVRVLLAETCG</sequence>
<dbReference type="AlphaFoldDB" id="A0ABD2Q6A7"/>
<feature type="transmembrane region" description="Helical" evidence="1">
    <location>
        <begin position="120"/>
        <end position="141"/>
    </location>
</feature>
<keyword evidence="1" id="KW-0472">Membrane</keyword>
<evidence type="ECO:0000313" key="2">
    <source>
        <dbReference type="EMBL" id="KAL3315120.1"/>
    </source>
</evidence>
<keyword evidence="1" id="KW-0812">Transmembrane</keyword>
<reference evidence="2 3" key="1">
    <citation type="submission" date="2024-11" db="EMBL/GenBank/DDBJ databases">
        <title>Adaptive evolution of stress response genes in parasites aligns with host niche diversity.</title>
        <authorList>
            <person name="Hahn C."/>
            <person name="Resl P."/>
        </authorList>
    </citation>
    <scope>NUCLEOTIDE SEQUENCE [LARGE SCALE GENOMIC DNA]</scope>
    <source>
        <strain evidence="2">EGGRZ-B1_66</strain>
        <tissue evidence="2">Body</tissue>
    </source>
</reference>
<accession>A0ABD2Q6A7</accession>
<keyword evidence="3" id="KW-1185">Reference proteome</keyword>
<feature type="transmembrane region" description="Helical" evidence="1">
    <location>
        <begin position="7"/>
        <end position="26"/>
    </location>
</feature>
<evidence type="ECO:0000256" key="1">
    <source>
        <dbReference type="SAM" id="Phobius"/>
    </source>
</evidence>
<gene>
    <name evidence="2" type="ORF">Ciccas_006246</name>
</gene>
<feature type="transmembrane region" description="Helical" evidence="1">
    <location>
        <begin position="58"/>
        <end position="81"/>
    </location>
</feature>
<dbReference type="EMBL" id="JBJKFK010000821">
    <property type="protein sequence ID" value="KAL3315120.1"/>
    <property type="molecule type" value="Genomic_DNA"/>
</dbReference>
<name>A0ABD2Q6A7_9PLAT</name>
<proteinExistence type="predicted"/>
<feature type="transmembrane region" description="Helical" evidence="1">
    <location>
        <begin position="93"/>
        <end position="114"/>
    </location>
</feature>
<comment type="caution">
    <text evidence="2">The sequence shown here is derived from an EMBL/GenBank/DDBJ whole genome shotgun (WGS) entry which is preliminary data.</text>
</comment>
<organism evidence="2 3">
    <name type="scientific">Cichlidogyrus casuarinus</name>
    <dbReference type="NCBI Taxonomy" id="1844966"/>
    <lineage>
        <taxon>Eukaryota</taxon>
        <taxon>Metazoa</taxon>
        <taxon>Spiralia</taxon>
        <taxon>Lophotrochozoa</taxon>
        <taxon>Platyhelminthes</taxon>
        <taxon>Monogenea</taxon>
        <taxon>Monopisthocotylea</taxon>
        <taxon>Dactylogyridea</taxon>
        <taxon>Ancyrocephalidae</taxon>
        <taxon>Cichlidogyrus</taxon>
    </lineage>
</organism>
<protein>
    <submittedName>
        <fullName evidence="2">Uncharacterized protein</fullName>
    </submittedName>
</protein>
<dbReference type="Proteomes" id="UP001626550">
    <property type="component" value="Unassembled WGS sequence"/>
</dbReference>
<evidence type="ECO:0000313" key="3">
    <source>
        <dbReference type="Proteomes" id="UP001626550"/>
    </source>
</evidence>
<keyword evidence="1" id="KW-1133">Transmembrane helix</keyword>